<dbReference type="EMBL" id="JAGFNK010000297">
    <property type="protein sequence ID" value="KAI9453605.1"/>
    <property type="molecule type" value="Genomic_DNA"/>
</dbReference>
<evidence type="ECO:0000313" key="2">
    <source>
        <dbReference type="Proteomes" id="UP001207468"/>
    </source>
</evidence>
<gene>
    <name evidence="1" type="ORF">F5148DRAFT_1151931</name>
</gene>
<reference evidence="1" key="1">
    <citation type="submission" date="2021-03" db="EMBL/GenBank/DDBJ databases">
        <title>Evolutionary priming and transition to the ectomycorrhizal habit in an iconic lineage of mushroom-forming fungi: is preadaptation a requirement?</title>
        <authorList>
            <consortium name="DOE Joint Genome Institute"/>
            <person name="Looney B.P."/>
            <person name="Miyauchi S."/>
            <person name="Morin E."/>
            <person name="Drula E."/>
            <person name="Courty P.E."/>
            <person name="Chicoki N."/>
            <person name="Fauchery L."/>
            <person name="Kohler A."/>
            <person name="Kuo A."/>
            <person name="LaButti K."/>
            <person name="Pangilinan J."/>
            <person name="Lipzen A."/>
            <person name="Riley R."/>
            <person name="Andreopoulos W."/>
            <person name="He G."/>
            <person name="Johnson J."/>
            <person name="Barry K.W."/>
            <person name="Grigoriev I.V."/>
            <person name="Nagy L."/>
            <person name="Hibbett D."/>
            <person name="Henrissat B."/>
            <person name="Matheny P.B."/>
            <person name="Labbe J."/>
            <person name="Martin A.F."/>
        </authorList>
    </citation>
    <scope>NUCLEOTIDE SEQUENCE</scope>
    <source>
        <strain evidence="1">BPL698</strain>
    </source>
</reference>
<dbReference type="Proteomes" id="UP001207468">
    <property type="component" value="Unassembled WGS sequence"/>
</dbReference>
<sequence>MANVPSSQTWAHRRHGSQIITVAMGYADDSWPSRWRHGHAQSRQSSSQPQHGGAGDGKEGGEEGSKKKEASGAMLSFKAMVVVLITTAVTQEETGMGGSIQGPVWKTVERGGGRRMRECA</sequence>
<keyword evidence="2" id="KW-1185">Reference proteome</keyword>
<proteinExistence type="predicted"/>
<accession>A0ACC0TYH8</accession>
<comment type="caution">
    <text evidence="1">The sequence shown here is derived from an EMBL/GenBank/DDBJ whole genome shotgun (WGS) entry which is preliminary data.</text>
</comment>
<organism evidence="1 2">
    <name type="scientific">Russula earlei</name>
    <dbReference type="NCBI Taxonomy" id="71964"/>
    <lineage>
        <taxon>Eukaryota</taxon>
        <taxon>Fungi</taxon>
        <taxon>Dikarya</taxon>
        <taxon>Basidiomycota</taxon>
        <taxon>Agaricomycotina</taxon>
        <taxon>Agaricomycetes</taxon>
        <taxon>Russulales</taxon>
        <taxon>Russulaceae</taxon>
        <taxon>Russula</taxon>
    </lineage>
</organism>
<evidence type="ECO:0000313" key="1">
    <source>
        <dbReference type="EMBL" id="KAI9453605.1"/>
    </source>
</evidence>
<name>A0ACC0TYH8_9AGAM</name>
<protein>
    <submittedName>
        <fullName evidence="1">Uncharacterized protein</fullName>
    </submittedName>
</protein>